<dbReference type="PROSITE" id="PS50237">
    <property type="entry name" value="HECT"/>
    <property type="match status" value="1"/>
</dbReference>
<evidence type="ECO:0000256" key="2">
    <source>
        <dbReference type="ARBA" id="ARBA00004906"/>
    </source>
</evidence>
<dbReference type="Gene3D" id="3.30.2160.10">
    <property type="entry name" value="Hect, E3 ligase catalytic domain"/>
    <property type="match status" value="1"/>
</dbReference>
<proteinExistence type="predicted"/>
<dbReference type="InterPro" id="IPR035983">
    <property type="entry name" value="Hect_E3_ubiquitin_ligase"/>
</dbReference>
<dbReference type="ExpressionAtlas" id="N1QSH8">
    <property type="expression patterns" value="baseline"/>
</dbReference>
<dbReference type="PANTHER" id="PTHR11254">
    <property type="entry name" value="HECT DOMAIN UBIQUITIN-PROTEIN LIGASE"/>
    <property type="match status" value="1"/>
</dbReference>
<dbReference type="SUPFAM" id="SSF56204">
    <property type="entry name" value="Hect, E3 ligase catalytic domain"/>
    <property type="match status" value="1"/>
</dbReference>
<evidence type="ECO:0000256" key="5">
    <source>
        <dbReference type="ARBA" id="ARBA00022786"/>
    </source>
</evidence>
<evidence type="ECO:0000256" key="1">
    <source>
        <dbReference type="ARBA" id="ARBA00000885"/>
    </source>
</evidence>
<dbReference type="PANTHER" id="PTHR11254:SF424">
    <property type="entry name" value="E3 UBIQUITIN-PROTEIN LIGASE UPL5"/>
    <property type="match status" value="1"/>
</dbReference>
<protein>
    <recommendedName>
        <fullName evidence="3">HECT-type E3 ubiquitin transferase</fullName>
        <ecNumber evidence="3">2.3.2.26</ecNumber>
    </recommendedName>
</protein>
<dbReference type="GO" id="GO:0005737">
    <property type="term" value="C:cytoplasm"/>
    <property type="evidence" value="ECO:0007669"/>
    <property type="project" value="TreeGrafter"/>
</dbReference>
<dbReference type="EnsemblPlants" id="EMT02944">
    <property type="protein sequence ID" value="EMT02944"/>
    <property type="gene ID" value="F775_01490"/>
</dbReference>
<evidence type="ECO:0000313" key="6">
    <source>
        <dbReference type="EnsemblPlants" id="EMT02944"/>
    </source>
</evidence>
<dbReference type="SMART" id="SM00119">
    <property type="entry name" value="HECTc"/>
    <property type="match status" value="1"/>
</dbReference>
<evidence type="ECO:0000256" key="3">
    <source>
        <dbReference type="ARBA" id="ARBA00012485"/>
    </source>
</evidence>
<keyword evidence="5" id="KW-0833">Ubl conjugation pathway</keyword>
<sequence>MEAYAIRYGLLLARDMGYRRICVENDAKNMVTIFNSKDLERPTIATIYHEIKEPMGGFTSWESKKSFDLLEVLIGFDLIRVRVGDDKEYFDLDKILTIAIHAAADDTVAAVLAHLADCGYGRDLRLLYAGRQLQPEATVASLGLPPDSTLQLAARLRSTPHPKAWQLASHIAATAASGDAGTDSAHTLDDLVKEYIACCDPGSQHNRNDRRAKGDTGSTDRHAEDYLDIFLQSGAAIALVRLYLSDFSFSRSYAERAIRCFLSTDPATLPPNVMLVTAPVLLEFCRLLALTAGNKDSLYKSCRYTLASVLCLPLSVLGASKSPTKVIEQVLPFAREIVELVLNGLGSETMLVPRTDLEELSNFFKVLRQQVLLWMPDGSMPKNMYSRECKRTDTWVWELHEMSMNLLKRVDECLKRLEMDLSSLSSDTRGVIENQPIWVTRLHILAILTELDFISGIFEDVAHNLRFVLLAHKAPLNALVRCSKRNEHLHWLKKHKDLLCFEARRNLVLMLFSEGKDDYGELHEMLIDRSRLLDESFEYITQAKPSELHSGLFMEFKNEEATGPGVLREWFCMVSQALFSPQQVLFLPCPNDQRRFYLNGTSVVDPLHLKYFVFSGRVIGLALMHKVQVGIVLDRTLFLYLAGRSITLEDISAADPFTYASCKRILEMGAAEIDDLTLTFSRDVHTLGSRKTIELCKGGQDISVNISNREHYIDLLIKNIFVDSISDQLANFAKGFGDILANPKLREVFFGCLDLEDFDRMLGGSNNTINLKDWRSHTQYNGYKEKDRHVNWFWKKKFFSGSSFGPSAVESMTVEQQRQLLFFWTSVKYLPSEGFGGLSSKLYIYKTTESADHLPSSHTCFYRLCLPTYPSLKVMQSQLQKITQEHALFGSRRKLCVILAFIGKSKQGLKE</sequence>
<dbReference type="AlphaFoldDB" id="N1QSH8"/>
<name>N1QSH8_AEGTA</name>
<dbReference type="CDD" id="cd00078">
    <property type="entry name" value="HECTc"/>
    <property type="match status" value="1"/>
</dbReference>
<accession>N1QSH8</accession>
<dbReference type="EC" id="2.3.2.26" evidence="3"/>
<dbReference type="GO" id="GO:0000209">
    <property type="term" value="P:protein polyubiquitination"/>
    <property type="evidence" value="ECO:0007669"/>
    <property type="project" value="TreeGrafter"/>
</dbReference>
<dbReference type="SUPFAM" id="SSF54236">
    <property type="entry name" value="Ubiquitin-like"/>
    <property type="match status" value="1"/>
</dbReference>
<organism evidence="6">
    <name type="scientific">Aegilops tauschii</name>
    <name type="common">Tausch's goatgrass</name>
    <name type="synonym">Aegilops squarrosa</name>
    <dbReference type="NCBI Taxonomy" id="37682"/>
    <lineage>
        <taxon>Eukaryota</taxon>
        <taxon>Viridiplantae</taxon>
        <taxon>Streptophyta</taxon>
        <taxon>Embryophyta</taxon>
        <taxon>Tracheophyta</taxon>
        <taxon>Spermatophyta</taxon>
        <taxon>Magnoliopsida</taxon>
        <taxon>Liliopsida</taxon>
        <taxon>Poales</taxon>
        <taxon>Poaceae</taxon>
        <taxon>BOP clade</taxon>
        <taxon>Pooideae</taxon>
        <taxon>Triticodae</taxon>
        <taxon>Triticeae</taxon>
        <taxon>Triticinae</taxon>
        <taxon>Aegilops</taxon>
    </lineage>
</organism>
<dbReference type="GO" id="GO:0061630">
    <property type="term" value="F:ubiquitin protein ligase activity"/>
    <property type="evidence" value="ECO:0007669"/>
    <property type="project" value="UniProtKB-EC"/>
</dbReference>
<comment type="catalytic activity">
    <reaction evidence="1">
        <text>S-ubiquitinyl-[E2 ubiquitin-conjugating enzyme]-L-cysteine + [acceptor protein]-L-lysine = [E2 ubiquitin-conjugating enzyme]-L-cysteine + N(6)-ubiquitinyl-[acceptor protein]-L-lysine.</text>
        <dbReference type="EC" id="2.3.2.26"/>
    </reaction>
</comment>
<dbReference type="InterPro" id="IPR000569">
    <property type="entry name" value="HECT_dom"/>
</dbReference>
<dbReference type="Gene3D" id="3.30.2410.10">
    <property type="entry name" value="Hect, E3 ligase catalytic domain"/>
    <property type="match status" value="1"/>
</dbReference>
<dbReference type="GO" id="GO:0006511">
    <property type="term" value="P:ubiquitin-dependent protein catabolic process"/>
    <property type="evidence" value="ECO:0007669"/>
    <property type="project" value="TreeGrafter"/>
</dbReference>
<comment type="pathway">
    <text evidence="2">Protein modification; protein ubiquitination.</text>
</comment>
<dbReference type="Gene3D" id="3.90.1750.10">
    <property type="entry name" value="Hect, E3 ligase catalytic domains"/>
    <property type="match status" value="1"/>
</dbReference>
<keyword evidence="4" id="KW-0808">Transferase</keyword>
<dbReference type="PROSITE" id="PS50053">
    <property type="entry name" value="UBIQUITIN_2"/>
    <property type="match status" value="1"/>
</dbReference>
<dbReference type="InterPro" id="IPR050409">
    <property type="entry name" value="E3_ubiq-protein_ligase"/>
</dbReference>
<evidence type="ECO:0000256" key="4">
    <source>
        <dbReference type="ARBA" id="ARBA00022679"/>
    </source>
</evidence>
<dbReference type="InterPro" id="IPR000626">
    <property type="entry name" value="Ubiquitin-like_dom"/>
</dbReference>
<dbReference type="InterPro" id="IPR029071">
    <property type="entry name" value="Ubiquitin-like_domsf"/>
</dbReference>
<dbReference type="Pfam" id="PF00632">
    <property type="entry name" value="HECT"/>
    <property type="match status" value="1"/>
</dbReference>
<reference evidence="6" key="1">
    <citation type="submission" date="2015-06" db="UniProtKB">
        <authorList>
            <consortium name="EnsemblPlants"/>
        </authorList>
    </citation>
    <scope>IDENTIFICATION</scope>
</reference>